<organism evidence="2 3">
    <name type="scientific">Phlebiopsis gigantea (strain 11061_1 CR5-6)</name>
    <name type="common">White-rot fungus</name>
    <name type="synonym">Peniophora gigantea</name>
    <dbReference type="NCBI Taxonomy" id="745531"/>
    <lineage>
        <taxon>Eukaryota</taxon>
        <taxon>Fungi</taxon>
        <taxon>Dikarya</taxon>
        <taxon>Basidiomycota</taxon>
        <taxon>Agaricomycotina</taxon>
        <taxon>Agaricomycetes</taxon>
        <taxon>Polyporales</taxon>
        <taxon>Phanerochaetaceae</taxon>
        <taxon>Phlebiopsis</taxon>
    </lineage>
</organism>
<dbReference type="AlphaFoldDB" id="A0A0C3S749"/>
<keyword evidence="3" id="KW-1185">Reference proteome</keyword>
<name>A0A0C3S749_PHLG1</name>
<dbReference type="Proteomes" id="UP000053257">
    <property type="component" value="Unassembled WGS sequence"/>
</dbReference>
<feature type="region of interest" description="Disordered" evidence="1">
    <location>
        <begin position="143"/>
        <end position="169"/>
    </location>
</feature>
<evidence type="ECO:0000313" key="3">
    <source>
        <dbReference type="Proteomes" id="UP000053257"/>
    </source>
</evidence>
<gene>
    <name evidence="2" type="ORF">PHLGIDRAFT_124367</name>
</gene>
<proteinExistence type="predicted"/>
<accession>A0A0C3S749</accession>
<sequence>MSSPIVEPGVYFIQCREDSGLMSAPAKAVTISLGVEANIAGSNPNEYYPIHTPSKRELHESNVFEQLWVISLVKETDYAGPYHIRHVATGLYMALPGANNYLDLKSRASIPNEIDWKITRVPDAAGYTIQNVGLKQHAGIQKTSAAIPQQETDPKPATGSQVLGIGNASTTSPAPEITWFIVRA</sequence>
<evidence type="ECO:0000313" key="2">
    <source>
        <dbReference type="EMBL" id="KIP12216.1"/>
    </source>
</evidence>
<evidence type="ECO:0000256" key="1">
    <source>
        <dbReference type="SAM" id="MobiDB-lite"/>
    </source>
</evidence>
<reference evidence="2 3" key="1">
    <citation type="journal article" date="2014" name="PLoS Genet.">
        <title>Analysis of the Phlebiopsis gigantea genome, transcriptome and secretome provides insight into its pioneer colonization strategies of wood.</title>
        <authorList>
            <person name="Hori C."/>
            <person name="Ishida T."/>
            <person name="Igarashi K."/>
            <person name="Samejima M."/>
            <person name="Suzuki H."/>
            <person name="Master E."/>
            <person name="Ferreira P."/>
            <person name="Ruiz-Duenas F.J."/>
            <person name="Held B."/>
            <person name="Canessa P."/>
            <person name="Larrondo L.F."/>
            <person name="Schmoll M."/>
            <person name="Druzhinina I.S."/>
            <person name="Kubicek C.P."/>
            <person name="Gaskell J.A."/>
            <person name="Kersten P."/>
            <person name="St John F."/>
            <person name="Glasner J."/>
            <person name="Sabat G."/>
            <person name="Splinter BonDurant S."/>
            <person name="Syed K."/>
            <person name="Yadav J."/>
            <person name="Mgbeahuruike A.C."/>
            <person name="Kovalchuk A."/>
            <person name="Asiegbu F.O."/>
            <person name="Lackner G."/>
            <person name="Hoffmeister D."/>
            <person name="Rencoret J."/>
            <person name="Gutierrez A."/>
            <person name="Sun H."/>
            <person name="Lindquist E."/>
            <person name="Barry K."/>
            <person name="Riley R."/>
            <person name="Grigoriev I.V."/>
            <person name="Henrissat B."/>
            <person name="Kues U."/>
            <person name="Berka R.M."/>
            <person name="Martinez A.T."/>
            <person name="Covert S.F."/>
            <person name="Blanchette R.A."/>
            <person name="Cullen D."/>
        </authorList>
    </citation>
    <scope>NUCLEOTIDE SEQUENCE [LARGE SCALE GENOMIC DNA]</scope>
    <source>
        <strain evidence="2 3">11061_1 CR5-6</strain>
    </source>
</reference>
<dbReference type="HOGENOM" id="CLU_1468720_0_0_1"/>
<protein>
    <submittedName>
        <fullName evidence="2">Uncharacterized protein</fullName>
    </submittedName>
</protein>
<dbReference type="EMBL" id="KN840441">
    <property type="protein sequence ID" value="KIP12216.1"/>
    <property type="molecule type" value="Genomic_DNA"/>
</dbReference>